<dbReference type="AlphaFoldDB" id="A0A5R8XZM3"/>
<dbReference type="Gene3D" id="6.10.250.2080">
    <property type="match status" value="1"/>
</dbReference>
<dbReference type="OrthoDB" id="9807950at2"/>
<dbReference type="GO" id="GO:0009306">
    <property type="term" value="P:protein secretion"/>
    <property type="evidence" value="ECO:0007669"/>
    <property type="project" value="InterPro"/>
</dbReference>
<evidence type="ECO:0000256" key="14">
    <source>
        <dbReference type="SAM" id="MobiDB-lite"/>
    </source>
</evidence>
<comment type="function">
    <text evidence="12 13">Required for formation of the rod structure in the basal body of the flagellar apparatus. Together with FliI and FliH, may constitute the export apparatus of flagellin.</text>
</comment>
<feature type="transmembrane region" description="Helical" evidence="13">
    <location>
        <begin position="145"/>
        <end position="165"/>
    </location>
</feature>
<keyword evidence="6 13" id="KW-0812">Transmembrane</keyword>
<evidence type="ECO:0000256" key="3">
    <source>
        <dbReference type="ARBA" id="ARBA00021622"/>
    </source>
</evidence>
<feature type="transmembrane region" description="Helical" evidence="13">
    <location>
        <begin position="91"/>
        <end position="114"/>
    </location>
</feature>
<keyword evidence="10 13" id="KW-0472">Membrane</keyword>
<dbReference type="GO" id="GO:0044780">
    <property type="term" value="P:bacterial-type flagellum assembly"/>
    <property type="evidence" value="ECO:0007669"/>
    <property type="project" value="InterPro"/>
</dbReference>
<accession>A0A5R8XZM3</accession>
<evidence type="ECO:0000256" key="4">
    <source>
        <dbReference type="ARBA" id="ARBA00022448"/>
    </source>
</evidence>
<dbReference type="PRINTS" id="PR00950">
    <property type="entry name" value="TYPE3IMSPROT"/>
</dbReference>
<sequence length="352" mass="40363">MAGEEEEKTEEPTSKKIEDAQKEGNVPKSMEVTGAAILFFGSVYLLFFSESAVDAIRKLMIYTYNFIGQDLTGNVFYSIGYTTVTTVLQTLLPIFTLVILLALITNWAQFGFLVTPLKFDLQKLDPIKGLKNIFGLKKALEALKLTLKLTIIVIVMFIVLMFTYKSFLAMMDKELMNTINSIVELVAYFLAAILLIIIIFAIIDFYFTRYYYFKSLRMSKQEIKDEFKNMEGDPQVKGRIRKIQMQMAMKRMMSDVPDADVVITNPTHYAIALKYDNKVNSAPKVVAKGIDFIALKIKDIARENDIPIIENPSLARSIYSQIEIDQEIPSEFYKAMAEIFSYVYELKNKKRR</sequence>
<keyword evidence="4 13" id="KW-0813">Transport</keyword>
<evidence type="ECO:0000256" key="13">
    <source>
        <dbReference type="RuleBase" id="RU364091"/>
    </source>
</evidence>
<dbReference type="SUPFAM" id="SSF160544">
    <property type="entry name" value="EscU C-terminal domain-like"/>
    <property type="match status" value="1"/>
</dbReference>
<keyword evidence="8 13" id="KW-0653">Protein transport</keyword>
<dbReference type="GO" id="GO:0005886">
    <property type="term" value="C:plasma membrane"/>
    <property type="evidence" value="ECO:0007669"/>
    <property type="project" value="UniProtKB-SubCell"/>
</dbReference>
<feature type="transmembrane region" description="Helical" evidence="13">
    <location>
        <begin position="185"/>
        <end position="207"/>
    </location>
</feature>
<comment type="caution">
    <text evidence="15">The sequence shown here is derived from an EMBL/GenBank/DDBJ whole genome shotgun (WGS) entry which is preliminary data.</text>
</comment>
<dbReference type="NCBIfam" id="TIGR00328">
    <property type="entry name" value="flhB"/>
    <property type="match status" value="1"/>
</dbReference>
<feature type="transmembrane region" description="Helical" evidence="13">
    <location>
        <begin position="61"/>
        <end position="79"/>
    </location>
</feature>
<comment type="subcellular location">
    <subcellularLocation>
        <location evidence="1">Cell inner membrane</location>
        <topology evidence="1">Multi-pass membrane protein</topology>
    </subcellularLocation>
    <subcellularLocation>
        <location evidence="13">Cell membrane</location>
    </subcellularLocation>
</comment>
<evidence type="ECO:0000256" key="2">
    <source>
        <dbReference type="ARBA" id="ARBA00010690"/>
    </source>
</evidence>
<dbReference type="Pfam" id="PF01312">
    <property type="entry name" value="Bac_export_2"/>
    <property type="match status" value="1"/>
</dbReference>
<dbReference type="InterPro" id="IPR006135">
    <property type="entry name" value="T3SS_substrate_exporter"/>
</dbReference>
<keyword evidence="15" id="KW-0969">Cilium</keyword>
<evidence type="ECO:0000256" key="10">
    <source>
        <dbReference type="ARBA" id="ARBA00023136"/>
    </source>
</evidence>
<feature type="compositionally biased region" description="Basic and acidic residues" evidence="14">
    <location>
        <begin position="10"/>
        <end position="22"/>
    </location>
</feature>
<evidence type="ECO:0000256" key="6">
    <source>
        <dbReference type="ARBA" id="ARBA00022692"/>
    </source>
</evidence>
<dbReference type="PANTHER" id="PTHR30531:SF12">
    <property type="entry name" value="FLAGELLAR BIOSYNTHETIC PROTEIN FLHB"/>
    <property type="match status" value="1"/>
</dbReference>
<feature type="transmembrane region" description="Helical" evidence="13">
    <location>
        <begin position="32"/>
        <end position="49"/>
    </location>
</feature>
<feature type="region of interest" description="Disordered" evidence="14">
    <location>
        <begin position="1"/>
        <end position="22"/>
    </location>
</feature>
<keyword evidence="11 13" id="KW-1006">Bacterial flagellum protein export</keyword>
<dbReference type="InterPro" id="IPR006136">
    <property type="entry name" value="FlhB"/>
</dbReference>
<evidence type="ECO:0000256" key="1">
    <source>
        <dbReference type="ARBA" id="ARBA00004429"/>
    </source>
</evidence>
<dbReference type="Gene3D" id="3.40.1690.10">
    <property type="entry name" value="secretion proteins EscU"/>
    <property type="match status" value="1"/>
</dbReference>
<keyword evidence="7 13" id="KW-1005">Bacterial flagellum biogenesis</keyword>
<evidence type="ECO:0000256" key="7">
    <source>
        <dbReference type="ARBA" id="ARBA00022795"/>
    </source>
</evidence>
<proteinExistence type="inferred from homology"/>
<evidence type="ECO:0000256" key="9">
    <source>
        <dbReference type="ARBA" id="ARBA00022989"/>
    </source>
</evidence>
<keyword evidence="15" id="KW-0966">Cell projection</keyword>
<name>A0A5R8XZM3_9BACT</name>
<dbReference type="EMBL" id="VANU01000005">
    <property type="protein sequence ID" value="TLP36990.1"/>
    <property type="molecule type" value="Genomic_DNA"/>
</dbReference>
<gene>
    <name evidence="13 15" type="primary">flhB</name>
    <name evidence="15" type="ORF">FDK22_12150</name>
</gene>
<keyword evidence="5 13" id="KW-1003">Cell membrane</keyword>
<evidence type="ECO:0000256" key="8">
    <source>
        <dbReference type="ARBA" id="ARBA00022927"/>
    </source>
</evidence>
<keyword evidence="16" id="KW-1185">Reference proteome</keyword>
<dbReference type="InterPro" id="IPR029025">
    <property type="entry name" value="T3SS_substrate_exporter_C"/>
</dbReference>
<dbReference type="PANTHER" id="PTHR30531">
    <property type="entry name" value="FLAGELLAR BIOSYNTHETIC PROTEIN FLHB"/>
    <property type="match status" value="1"/>
</dbReference>
<dbReference type="FunFam" id="3.40.1690.10:FF:000001">
    <property type="entry name" value="Flagellar biosynthetic protein FlhB"/>
    <property type="match status" value="1"/>
</dbReference>
<evidence type="ECO:0000313" key="15">
    <source>
        <dbReference type="EMBL" id="TLP36990.1"/>
    </source>
</evidence>
<evidence type="ECO:0000256" key="12">
    <source>
        <dbReference type="ARBA" id="ARBA00025078"/>
    </source>
</evidence>
<dbReference type="Proteomes" id="UP000308901">
    <property type="component" value="Unassembled WGS sequence"/>
</dbReference>
<comment type="similarity">
    <text evidence="2 13">Belongs to the type III secretion exporter family.</text>
</comment>
<evidence type="ECO:0000313" key="16">
    <source>
        <dbReference type="Proteomes" id="UP000308901"/>
    </source>
</evidence>
<evidence type="ECO:0000256" key="5">
    <source>
        <dbReference type="ARBA" id="ARBA00022475"/>
    </source>
</evidence>
<reference evidence="15 16" key="1">
    <citation type="submission" date="2019-05" db="EMBL/GenBank/DDBJ databases">
        <title>Arcobacter sp. nov., isolated from sea sediment.</title>
        <authorList>
            <person name="Kim W."/>
        </authorList>
    </citation>
    <scope>NUCLEOTIDE SEQUENCE [LARGE SCALE GENOMIC DNA]</scope>
    <source>
        <strain evidence="15 16">CAU 1517</strain>
    </source>
</reference>
<keyword evidence="9 13" id="KW-1133">Transmembrane helix</keyword>
<protein>
    <recommendedName>
        <fullName evidence="3 13">Flagellar biosynthetic protein FlhB</fullName>
    </recommendedName>
</protein>
<organism evidence="15 16">
    <name type="scientific">Arcobacter arenosus</name>
    <dbReference type="NCBI Taxonomy" id="2576037"/>
    <lineage>
        <taxon>Bacteria</taxon>
        <taxon>Pseudomonadati</taxon>
        <taxon>Campylobacterota</taxon>
        <taxon>Epsilonproteobacteria</taxon>
        <taxon>Campylobacterales</taxon>
        <taxon>Arcobacteraceae</taxon>
        <taxon>Arcobacter</taxon>
    </lineage>
</organism>
<keyword evidence="15" id="KW-0282">Flagellum</keyword>
<evidence type="ECO:0000256" key="11">
    <source>
        <dbReference type="ARBA" id="ARBA00023225"/>
    </source>
</evidence>
<dbReference type="RefSeq" id="WP_138153244.1">
    <property type="nucleotide sequence ID" value="NZ_VANU01000005.1"/>
</dbReference>